<dbReference type="EMBL" id="CP026604">
    <property type="protein sequence ID" value="AWB69024.1"/>
    <property type="molecule type" value="Genomic_DNA"/>
</dbReference>
<evidence type="ECO:0000313" key="3">
    <source>
        <dbReference type="EMBL" id="AWB69024.1"/>
    </source>
</evidence>
<sequence>MKFFIKCCLCFSLFFSGFSFAEQMKKLGKYDVHYIAFPSTFVQPQTAKALGLKRRNNMALVNISVLDSQSKKGQKVTVTGFAKNLIGHHKELTFIEVDEGNAIYYMAQVKHSNEETLRFTIYVDDGVSKQELKFQNKMYVDGN</sequence>
<keyword evidence="4" id="KW-1185">Reference proteome</keyword>
<gene>
    <name evidence="3" type="ORF">C2869_14010</name>
</gene>
<dbReference type="Gene3D" id="2.60.40.3340">
    <property type="entry name" value="Domain of unknown function DUF4426"/>
    <property type="match status" value="1"/>
</dbReference>
<dbReference type="Pfam" id="PF14467">
    <property type="entry name" value="DUF4426"/>
    <property type="match status" value="1"/>
</dbReference>
<accession>A0A2S0VXT3</accession>
<organism evidence="3 4">
    <name type="scientific">Saccharobesus litoralis</name>
    <dbReference type="NCBI Taxonomy" id="2172099"/>
    <lineage>
        <taxon>Bacteria</taxon>
        <taxon>Pseudomonadati</taxon>
        <taxon>Pseudomonadota</taxon>
        <taxon>Gammaproteobacteria</taxon>
        <taxon>Alteromonadales</taxon>
        <taxon>Alteromonadaceae</taxon>
        <taxon>Saccharobesus</taxon>
    </lineage>
</organism>
<dbReference type="InterPro" id="IPR025218">
    <property type="entry name" value="DUF4426"/>
</dbReference>
<name>A0A2S0VXT3_9ALTE</name>
<dbReference type="AlphaFoldDB" id="A0A2S0VXT3"/>
<protein>
    <submittedName>
        <fullName evidence="3">DUF4426 domain-containing protein</fullName>
    </submittedName>
</protein>
<keyword evidence="1" id="KW-0732">Signal</keyword>
<evidence type="ECO:0000259" key="2">
    <source>
        <dbReference type="Pfam" id="PF14467"/>
    </source>
</evidence>
<evidence type="ECO:0000313" key="4">
    <source>
        <dbReference type="Proteomes" id="UP000244441"/>
    </source>
</evidence>
<feature type="signal peptide" evidence="1">
    <location>
        <begin position="1"/>
        <end position="21"/>
    </location>
</feature>
<dbReference type="KEGG" id="cate:C2869_14010"/>
<feature type="chain" id="PRO_5015440854" evidence="1">
    <location>
        <begin position="22"/>
        <end position="143"/>
    </location>
</feature>
<proteinExistence type="predicted"/>
<dbReference type="Proteomes" id="UP000244441">
    <property type="component" value="Chromosome"/>
</dbReference>
<dbReference type="OrthoDB" id="8563353at2"/>
<feature type="domain" description="DUF4426" evidence="2">
    <location>
        <begin position="25"/>
        <end position="141"/>
    </location>
</feature>
<reference evidence="3 4" key="1">
    <citation type="submission" date="2018-01" db="EMBL/GenBank/DDBJ databases">
        <title>Genome sequence of a Cantenovulum-like bacteria.</title>
        <authorList>
            <person name="Tan W.R."/>
            <person name="Lau N.-S."/>
            <person name="Go F."/>
            <person name="Amirul A.-A.A."/>
        </authorList>
    </citation>
    <scope>NUCLEOTIDE SEQUENCE [LARGE SCALE GENOMIC DNA]</scope>
    <source>
        <strain evidence="3 4">CCB-QB4</strain>
    </source>
</reference>
<evidence type="ECO:0000256" key="1">
    <source>
        <dbReference type="SAM" id="SignalP"/>
    </source>
</evidence>